<dbReference type="Proteomes" id="UP000485058">
    <property type="component" value="Unassembled WGS sequence"/>
</dbReference>
<reference evidence="2 3" key="1">
    <citation type="submission" date="2020-02" db="EMBL/GenBank/DDBJ databases">
        <title>Draft genome sequence of Haematococcus lacustris strain NIES-144.</title>
        <authorList>
            <person name="Morimoto D."/>
            <person name="Nakagawa S."/>
            <person name="Yoshida T."/>
            <person name="Sawayama S."/>
        </authorList>
    </citation>
    <scope>NUCLEOTIDE SEQUENCE [LARGE SCALE GENOMIC DNA]</scope>
    <source>
        <strain evidence="2 3">NIES-144</strain>
    </source>
</reference>
<name>A0A699YMY8_HAELA</name>
<comment type="caution">
    <text evidence="2">The sequence shown here is derived from an EMBL/GenBank/DDBJ whole genome shotgun (WGS) entry which is preliminary data.</text>
</comment>
<feature type="region of interest" description="Disordered" evidence="1">
    <location>
        <begin position="31"/>
        <end position="56"/>
    </location>
</feature>
<accession>A0A699YMY8</accession>
<evidence type="ECO:0000256" key="1">
    <source>
        <dbReference type="SAM" id="MobiDB-lite"/>
    </source>
</evidence>
<dbReference type="AlphaFoldDB" id="A0A699YMY8"/>
<protein>
    <submittedName>
        <fullName evidence="2">Uncharacterized protein</fullName>
    </submittedName>
</protein>
<evidence type="ECO:0000313" key="3">
    <source>
        <dbReference type="Proteomes" id="UP000485058"/>
    </source>
</evidence>
<proteinExistence type="predicted"/>
<gene>
    <name evidence="2" type="ORF">HaLaN_06034</name>
</gene>
<dbReference type="EMBL" id="BLLF01000336">
    <property type="protein sequence ID" value="GFH10675.1"/>
    <property type="molecule type" value="Genomic_DNA"/>
</dbReference>
<keyword evidence="3" id="KW-1185">Reference proteome</keyword>
<sequence>MVGEAFAGAAAAAAGTTAVVADALQEAARLQAQQARERREADPVPQPPRLHGDLMW</sequence>
<organism evidence="2 3">
    <name type="scientific">Haematococcus lacustris</name>
    <name type="common">Green alga</name>
    <name type="synonym">Haematococcus pluvialis</name>
    <dbReference type="NCBI Taxonomy" id="44745"/>
    <lineage>
        <taxon>Eukaryota</taxon>
        <taxon>Viridiplantae</taxon>
        <taxon>Chlorophyta</taxon>
        <taxon>core chlorophytes</taxon>
        <taxon>Chlorophyceae</taxon>
        <taxon>CS clade</taxon>
        <taxon>Chlamydomonadales</taxon>
        <taxon>Haematococcaceae</taxon>
        <taxon>Haematococcus</taxon>
    </lineage>
</organism>
<evidence type="ECO:0000313" key="2">
    <source>
        <dbReference type="EMBL" id="GFH10675.1"/>
    </source>
</evidence>